<accession>A0A6A6NR38</accession>
<dbReference type="Proteomes" id="UP000799766">
    <property type="component" value="Unassembled WGS sequence"/>
</dbReference>
<gene>
    <name evidence="2" type="ORF">BDY21DRAFT_353516</name>
</gene>
<sequence length="166" mass="19061">MAILCPALTFRRAPWYLECSSCVPPLGATRSAEMHRQTMSRRCVKNVCRSGRSWRSEGDTRRRRAWKANTSSKDLPSHQHLPIAKRSYMWWKSAGMTCITPVGAHPNSDWLMPFEMPRTRTAASDCARRLGTWRRHFGTRWNATKLSRRPGEQTLVLCTLACDRAP</sequence>
<protein>
    <submittedName>
        <fullName evidence="2">Uncharacterized protein</fullName>
    </submittedName>
</protein>
<proteinExistence type="predicted"/>
<evidence type="ECO:0000313" key="2">
    <source>
        <dbReference type="EMBL" id="KAF2454280.1"/>
    </source>
</evidence>
<organism evidence="2 3">
    <name type="scientific">Lineolata rhizophorae</name>
    <dbReference type="NCBI Taxonomy" id="578093"/>
    <lineage>
        <taxon>Eukaryota</taxon>
        <taxon>Fungi</taxon>
        <taxon>Dikarya</taxon>
        <taxon>Ascomycota</taxon>
        <taxon>Pezizomycotina</taxon>
        <taxon>Dothideomycetes</taxon>
        <taxon>Dothideomycetes incertae sedis</taxon>
        <taxon>Lineolatales</taxon>
        <taxon>Lineolataceae</taxon>
        <taxon>Lineolata</taxon>
    </lineage>
</organism>
<name>A0A6A6NR38_9PEZI</name>
<dbReference type="EMBL" id="MU001692">
    <property type="protein sequence ID" value="KAF2454280.1"/>
    <property type="molecule type" value="Genomic_DNA"/>
</dbReference>
<feature type="region of interest" description="Disordered" evidence="1">
    <location>
        <begin position="53"/>
        <end position="74"/>
    </location>
</feature>
<evidence type="ECO:0000313" key="3">
    <source>
        <dbReference type="Proteomes" id="UP000799766"/>
    </source>
</evidence>
<keyword evidence="3" id="KW-1185">Reference proteome</keyword>
<evidence type="ECO:0000256" key="1">
    <source>
        <dbReference type="SAM" id="MobiDB-lite"/>
    </source>
</evidence>
<reference evidence="2" key="1">
    <citation type="journal article" date="2020" name="Stud. Mycol.">
        <title>101 Dothideomycetes genomes: a test case for predicting lifestyles and emergence of pathogens.</title>
        <authorList>
            <person name="Haridas S."/>
            <person name="Albert R."/>
            <person name="Binder M."/>
            <person name="Bloem J."/>
            <person name="Labutti K."/>
            <person name="Salamov A."/>
            <person name="Andreopoulos B."/>
            <person name="Baker S."/>
            <person name="Barry K."/>
            <person name="Bills G."/>
            <person name="Bluhm B."/>
            <person name="Cannon C."/>
            <person name="Castanera R."/>
            <person name="Culley D."/>
            <person name="Daum C."/>
            <person name="Ezra D."/>
            <person name="Gonzalez J."/>
            <person name="Henrissat B."/>
            <person name="Kuo A."/>
            <person name="Liang C."/>
            <person name="Lipzen A."/>
            <person name="Lutzoni F."/>
            <person name="Magnuson J."/>
            <person name="Mondo S."/>
            <person name="Nolan M."/>
            <person name="Ohm R."/>
            <person name="Pangilinan J."/>
            <person name="Park H.-J."/>
            <person name="Ramirez L."/>
            <person name="Alfaro M."/>
            <person name="Sun H."/>
            <person name="Tritt A."/>
            <person name="Yoshinaga Y."/>
            <person name="Zwiers L.-H."/>
            <person name="Turgeon B."/>
            <person name="Goodwin S."/>
            <person name="Spatafora J."/>
            <person name="Crous P."/>
            <person name="Grigoriev I."/>
        </authorList>
    </citation>
    <scope>NUCLEOTIDE SEQUENCE</scope>
    <source>
        <strain evidence="2">ATCC 16933</strain>
    </source>
</reference>
<dbReference type="AlphaFoldDB" id="A0A6A6NR38"/>